<dbReference type="GO" id="GO:0009408">
    <property type="term" value="P:response to heat"/>
    <property type="evidence" value="ECO:0007669"/>
    <property type="project" value="TreeGrafter"/>
</dbReference>
<dbReference type="Pfam" id="PF00011">
    <property type="entry name" value="HSP20"/>
    <property type="match status" value="1"/>
</dbReference>
<reference evidence="6" key="1">
    <citation type="submission" date="2025-08" db="UniProtKB">
        <authorList>
            <consortium name="Ensembl"/>
        </authorList>
    </citation>
    <scope>IDENTIFICATION</scope>
</reference>
<proteinExistence type="inferred from homology"/>
<feature type="domain" description="SHSP" evidence="5">
    <location>
        <begin position="71"/>
        <end position="186"/>
    </location>
</feature>
<dbReference type="GO" id="GO:0005634">
    <property type="term" value="C:nucleus"/>
    <property type="evidence" value="ECO:0007669"/>
    <property type="project" value="TreeGrafter"/>
</dbReference>
<dbReference type="PANTHER" id="PTHR45640">
    <property type="entry name" value="HEAT SHOCK PROTEIN HSP-12.2-RELATED"/>
    <property type="match status" value="1"/>
</dbReference>
<dbReference type="PROSITE" id="PS01031">
    <property type="entry name" value="SHSP"/>
    <property type="match status" value="1"/>
</dbReference>
<protein>
    <submittedName>
        <fullName evidence="6">Heat shock protein, alpha-crystallin-related, b9-like</fullName>
    </submittedName>
</protein>
<dbReference type="GeneTree" id="ENSGT00670000098179"/>
<dbReference type="OrthoDB" id="9942401at2759"/>
<dbReference type="PANTHER" id="PTHR45640:SF2">
    <property type="entry name" value="HEAT SHOCK PROTEIN BETA-11-RELATED"/>
    <property type="match status" value="1"/>
</dbReference>
<dbReference type="GeneID" id="109983604"/>
<accession>A0A3Q3E5D7</accession>
<evidence type="ECO:0000256" key="2">
    <source>
        <dbReference type="PROSITE-ProRule" id="PRU00285"/>
    </source>
</evidence>
<dbReference type="CDD" id="cd06481">
    <property type="entry name" value="ACD_HspB9_like"/>
    <property type="match status" value="1"/>
</dbReference>
<dbReference type="InParanoid" id="A0A3Q3E5D7"/>
<dbReference type="AlphaFoldDB" id="A0A3Q3E5D7"/>
<dbReference type="Gene3D" id="2.60.40.790">
    <property type="match status" value="1"/>
</dbReference>
<dbReference type="GO" id="GO:0051082">
    <property type="term" value="F:unfolded protein binding"/>
    <property type="evidence" value="ECO:0007669"/>
    <property type="project" value="TreeGrafter"/>
</dbReference>
<evidence type="ECO:0000256" key="4">
    <source>
        <dbReference type="SAM" id="MobiDB-lite"/>
    </source>
</evidence>
<dbReference type="InterPro" id="IPR001436">
    <property type="entry name" value="Alpha-crystallin/sHSP_animal"/>
</dbReference>
<dbReference type="RefSeq" id="XP_020489049.1">
    <property type="nucleotide sequence ID" value="XM_020633393.3"/>
</dbReference>
<feature type="region of interest" description="Disordered" evidence="4">
    <location>
        <begin position="188"/>
        <end position="215"/>
    </location>
</feature>
<evidence type="ECO:0000256" key="3">
    <source>
        <dbReference type="RuleBase" id="RU003616"/>
    </source>
</evidence>
<evidence type="ECO:0000256" key="1">
    <source>
        <dbReference type="ARBA" id="ARBA00023016"/>
    </source>
</evidence>
<evidence type="ECO:0000313" key="7">
    <source>
        <dbReference type="Proteomes" id="UP000261660"/>
    </source>
</evidence>
<dbReference type="Ensembl" id="ENSLBET00000002577.1">
    <property type="protein sequence ID" value="ENSLBEP00000002442.1"/>
    <property type="gene ID" value="ENSLBEG00000001910.1"/>
</dbReference>
<organism evidence="6 7">
    <name type="scientific">Labrus bergylta</name>
    <name type="common">ballan wrasse</name>
    <dbReference type="NCBI Taxonomy" id="56723"/>
    <lineage>
        <taxon>Eukaryota</taxon>
        <taxon>Metazoa</taxon>
        <taxon>Chordata</taxon>
        <taxon>Craniata</taxon>
        <taxon>Vertebrata</taxon>
        <taxon>Euteleostomi</taxon>
        <taxon>Actinopterygii</taxon>
        <taxon>Neopterygii</taxon>
        <taxon>Teleostei</taxon>
        <taxon>Neoteleostei</taxon>
        <taxon>Acanthomorphata</taxon>
        <taxon>Eupercaria</taxon>
        <taxon>Labriformes</taxon>
        <taxon>Labridae</taxon>
        <taxon>Labrus</taxon>
    </lineage>
</organism>
<dbReference type="STRING" id="56723.ENSLBEP00000002442"/>
<keyword evidence="1" id="KW-0346">Stress response</keyword>
<comment type="similarity">
    <text evidence="2 3">Belongs to the small heat shock protein (HSP20) family.</text>
</comment>
<dbReference type="SUPFAM" id="SSF49764">
    <property type="entry name" value="HSP20-like chaperones"/>
    <property type="match status" value="1"/>
</dbReference>
<keyword evidence="7" id="KW-1185">Reference proteome</keyword>
<dbReference type="GO" id="GO:0031033">
    <property type="term" value="P:myosin filament organization"/>
    <property type="evidence" value="ECO:0007669"/>
    <property type="project" value="Ensembl"/>
</dbReference>
<dbReference type="InterPro" id="IPR002068">
    <property type="entry name" value="A-crystallin/Hsp20_dom"/>
</dbReference>
<evidence type="ECO:0000313" key="6">
    <source>
        <dbReference type="Ensembl" id="ENSLBEP00000002442.1"/>
    </source>
</evidence>
<reference evidence="6" key="2">
    <citation type="submission" date="2025-09" db="UniProtKB">
        <authorList>
            <consortium name="Ensembl"/>
        </authorList>
    </citation>
    <scope>IDENTIFICATION</scope>
</reference>
<evidence type="ECO:0000259" key="5">
    <source>
        <dbReference type="PROSITE" id="PS01031"/>
    </source>
</evidence>
<dbReference type="Proteomes" id="UP000261660">
    <property type="component" value="Unplaced"/>
</dbReference>
<dbReference type="InterPro" id="IPR008978">
    <property type="entry name" value="HSP20-like_chaperone"/>
</dbReference>
<name>A0A3Q3E5D7_9LABR</name>
<dbReference type="GO" id="GO:0042026">
    <property type="term" value="P:protein refolding"/>
    <property type="evidence" value="ECO:0007669"/>
    <property type="project" value="TreeGrafter"/>
</dbReference>
<dbReference type="GO" id="GO:0005737">
    <property type="term" value="C:cytoplasm"/>
    <property type="evidence" value="ECO:0007669"/>
    <property type="project" value="TreeGrafter"/>
</dbReference>
<sequence>MLCPRVFQPSPMAMTPFLDLHWPVRSLWPETRPLFFQLEQEMIRQMQEMRQSMEYMERLHQKIFEEIDSSSSSAGFFKPIAFQELGRDGGNFALSLDTQEFSPEELSVKQVGRKLRVSGRTEKKKEDKKGSYSYRCQEFRQEFDLPDGVDPEAVTCSLVGGRLQILGLQEKPVHDGKERVIPINITSTPAITSSSSVAEESSTSSSSAESCPAKN</sequence>